<dbReference type="AlphaFoldDB" id="A0AAN7HXN2"/>
<dbReference type="Proteomes" id="UP001324115">
    <property type="component" value="Unassembled WGS sequence"/>
</dbReference>
<dbReference type="EMBL" id="JAXUIC010000556">
    <property type="protein sequence ID" value="KAK4539059.1"/>
    <property type="molecule type" value="Genomic_DNA"/>
</dbReference>
<keyword evidence="4" id="KW-0378">Hydrolase</keyword>
<keyword evidence="3" id="KW-0064">Aspartyl protease</keyword>
<dbReference type="Pfam" id="PF14543">
    <property type="entry name" value="TAXi_N"/>
    <property type="match status" value="1"/>
</dbReference>
<keyword evidence="6" id="KW-0732">Signal</keyword>
<feature type="signal peptide" evidence="6">
    <location>
        <begin position="1"/>
        <end position="29"/>
    </location>
</feature>
<feature type="chain" id="PRO_5042960861" description="Peptidase A1 domain-containing protein" evidence="6">
    <location>
        <begin position="30"/>
        <end position="425"/>
    </location>
</feature>
<name>A0AAN7HXN2_QUERU</name>
<evidence type="ECO:0000313" key="9">
    <source>
        <dbReference type="Proteomes" id="UP001324115"/>
    </source>
</evidence>
<proteinExistence type="inferred from homology"/>
<evidence type="ECO:0000256" key="4">
    <source>
        <dbReference type="ARBA" id="ARBA00022801"/>
    </source>
</evidence>
<keyword evidence="5" id="KW-0325">Glycoprotein</keyword>
<evidence type="ECO:0000256" key="3">
    <source>
        <dbReference type="ARBA" id="ARBA00022750"/>
    </source>
</evidence>
<dbReference type="PROSITE" id="PS51767">
    <property type="entry name" value="PEPTIDASE_A1"/>
    <property type="match status" value="1"/>
</dbReference>
<dbReference type="InterPro" id="IPR034161">
    <property type="entry name" value="Pepsin-like_plant"/>
</dbReference>
<dbReference type="CDD" id="cd05476">
    <property type="entry name" value="pepsin_A_like_plant"/>
    <property type="match status" value="1"/>
</dbReference>
<evidence type="ECO:0000256" key="5">
    <source>
        <dbReference type="ARBA" id="ARBA00023180"/>
    </source>
</evidence>
<dbReference type="PANTHER" id="PTHR47967">
    <property type="entry name" value="OS07G0603500 PROTEIN-RELATED"/>
    <property type="match status" value="1"/>
</dbReference>
<keyword evidence="2" id="KW-0645">Protease</keyword>
<dbReference type="InterPro" id="IPR032861">
    <property type="entry name" value="TAXi_N"/>
</dbReference>
<gene>
    <name evidence="8" type="ORF">RGQ29_032006</name>
</gene>
<protein>
    <recommendedName>
        <fullName evidence="7">Peptidase A1 domain-containing protein</fullName>
    </recommendedName>
</protein>
<evidence type="ECO:0000259" key="7">
    <source>
        <dbReference type="PROSITE" id="PS51767"/>
    </source>
</evidence>
<dbReference type="InterPro" id="IPR051708">
    <property type="entry name" value="Plant_Aspart_Prot_A1"/>
</dbReference>
<feature type="domain" description="Peptidase A1" evidence="7">
    <location>
        <begin position="82"/>
        <end position="409"/>
    </location>
</feature>
<comment type="caution">
    <text evidence="8">The sequence shown here is derived from an EMBL/GenBank/DDBJ whole genome shotgun (WGS) entry which is preliminary data.</text>
</comment>
<dbReference type="InterPro" id="IPR033121">
    <property type="entry name" value="PEPTIDASE_A1"/>
</dbReference>
<dbReference type="GO" id="GO:0005576">
    <property type="term" value="C:extracellular region"/>
    <property type="evidence" value="ECO:0007669"/>
    <property type="project" value="TreeGrafter"/>
</dbReference>
<dbReference type="InterPro" id="IPR032799">
    <property type="entry name" value="TAXi_C"/>
</dbReference>
<keyword evidence="9" id="KW-1185">Reference proteome</keyword>
<dbReference type="Pfam" id="PF14541">
    <property type="entry name" value="TAXi_C"/>
    <property type="match status" value="2"/>
</dbReference>
<dbReference type="GO" id="GO:0004190">
    <property type="term" value="F:aspartic-type endopeptidase activity"/>
    <property type="evidence" value="ECO:0007669"/>
    <property type="project" value="UniProtKB-KW"/>
</dbReference>
<comment type="similarity">
    <text evidence="1">Belongs to the peptidase A1 family.</text>
</comment>
<accession>A0AAN7HXN2</accession>
<dbReference type="GO" id="GO:0006508">
    <property type="term" value="P:proteolysis"/>
    <property type="evidence" value="ECO:0007669"/>
    <property type="project" value="UniProtKB-KW"/>
</dbReference>
<evidence type="ECO:0000256" key="1">
    <source>
        <dbReference type="ARBA" id="ARBA00007447"/>
    </source>
</evidence>
<evidence type="ECO:0000313" key="8">
    <source>
        <dbReference type="EMBL" id="KAK4539059.1"/>
    </source>
</evidence>
<dbReference type="InterPro" id="IPR021109">
    <property type="entry name" value="Peptidase_aspartic_dom_sf"/>
</dbReference>
<dbReference type="SUPFAM" id="SSF50630">
    <property type="entry name" value="Acid proteases"/>
    <property type="match status" value="1"/>
</dbReference>
<sequence>MAAHLITIATFLLFILLTASMFNFNQTLAKERNHNSMVLGMAQYSKNSLPPIPRASRIRNSSKKPSEILDMMEPLREITNGYLIPLNLGSPPQVIQVYMDTGSDLTWVPCGNVSFDCIECDEYRNNKLTTAAFSPSFSSSSSRDLCGSSFCNDIHSSDSDYDTCTMAGCSLATLVKSTCPRPCPLFAYTMGLRTHWDCRFGRGTLSLPSQLGFLKIGFSYCFLSFKFANNPNIFQPLVVGDVAISSKDNLQFTPMLRSPIYPNLYYIGLEAITIGNVVSAIKVPLNLREFDSRGNGAMMIDSGTTYTHLPEPLYSQILSFLQSAITYPRAKDVEMRSGFDLVINLALPSRESFLCHGAPSESTVVKCLLFQSMDNEDDNIYGPAGVFGSFQQQNVEVVYDLEQERVGFQPRDCAVAAAAQGLHKM</sequence>
<dbReference type="Gene3D" id="2.40.70.10">
    <property type="entry name" value="Acid Proteases"/>
    <property type="match status" value="3"/>
</dbReference>
<dbReference type="PANTHER" id="PTHR47967:SF47">
    <property type="entry name" value="CHLOROPLAST NUCLEOID DNA-BINDING PROTEIN-LIKE"/>
    <property type="match status" value="1"/>
</dbReference>
<organism evidence="8 9">
    <name type="scientific">Quercus rubra</name>
    <name type="common">Northern red oak</name>
    <name type="synonym">Quercus borealis</name>
    <dbReference type="NCBI Taxonomy" id="3512"/>
    <lineage>
        <taxon>Eukaryota</taxon>
        <taxon>Viridiplantae</taxon>
        <taxon>Streptophyta</taxon>
        <taxon>Embryophyta</taxon>
        <taxon>Tracheophyta</taxon>
        <taxon>Spermatophyta</taxon>
        <taxon>Magnoliopsida</taxon>
        <taxon>eudicotyledons</taxon>
        <taxon>Gunneridae</taxon>
        <taxon>Pentapetalae</taxon>
        <taxon>rosids</taxon>
        <taxon>fabids</taxon>
        <taxon>Fagales</taxon>
        <taxon>Fagaceae</taxon>
        <taxon>Quercus</taxon>
    </lineage>
</organism>
<reference evidence="8 9" key="1">
    <citation type="journal article" date="2023" name="G3 (Bethesda)">
        <title>A haplotype-resolved chromosome-scale genome for Quercus rubra L. provides insights into the genetics of adaptive traits for red oak species.</title>
        <authorList>
            <person name="Kapoor B."/>
            <person name="Jenkins J."/>
            <person name="Schmutz J."/>
            <person name="Zhebentyayeva T."/>
            <person name="Kuelheim C."/>
            <person name="Coggeshall M."/>
            <person name="Heim C."/>
            <person name="Lasky J.R."/>
            <person name="Leites L."/>
            <person name="Islam-Faridi N."/>
            <person name="Romero-Severson J."/>
            <person name="DeLeo V.L."/>
            <person name="Lucas S.M."/>
            <person name="Lazic D."/>
            <person name="Gailing O."/>
            <person name="Carlson J."/>
            <person name="Staton M."/>
        </authorList>
    </citation>
    <scope>NUCLEOTIDE SEQUENCE [LARGE SCALE GENOMIC DNA]</scope>
    <source>
        <strain evidence="8">Pseudo-F2</strain>
    </source>
</reference>
<evidence type="ECO:0000256" key="2">
    <source>
        <dbReference type="ARBA" id="ARBA00022670"/>
    </source>
</evidence>
<evidence type="ECO:0000256" key="6">
    <source>
        <dbReference type="SAM" id="SignalP"/>
    </source>
</evidence>